<accession>A0AAD5KAX0</accession>
<dbReference type="EMBL" id="JAIXMP010000002">
    <property type="protein sequence ID" value="KAI9276989.1"/>
    <property type="molecule type" value="Genomic_DNA"/>
</dbReference>
<gene>
    <name evidence="5" type="ORF">BDA99DRAFT_554926</name>
</gene>
<dbReference type="Pfam" id="PF10342">
    <property type="entry name" value="Kre9_KNH"/>
    <property type="match status" value="1"/>
</dbReference>
<feature type="compositionally biased region" description="Polar residues" evidence="2">
    <location>
        <begin position="223"/>
        <end position="236"/>
    </location>
</feature>
<feature type="region of interest" description="Disordered" evidence="2">
    <location>
        <begin position="146"/>
        <end position="238"/>
    </location>
</feature>
<name>A0AAD5KAX0_9FUNG</name>
<evidence type="ECO:0000256" key="3">
    <source>
        <dbReference type="SAM" id="SignalP"/>
    </source>
</evidence>
<evidence type="ECO:0000313" key="6">
    <source>
        <dbReference type="Proteomes" id="UP001209540"/>
    </source>
</evidence>
<protein>
    <recommendedName>
        <fullName evidence="4">Yeast cell wall synthesis Kre9/Knh1-like N-terminal domain-containing protein</fullName>
    </recommendedName>
</protein>
<evidence type="ECO:0000313" key="5">
    <source>
        <dbReference type="EMBL" id="KAI9276989.1"/>
    </source>
</evidence>
<reference evidence="5" key="1">
    <citation type="journal article" date="2022" name="IScience">
        <title>Evolution of zygomycete secretomes and the origins of terrestrial fungal ecologies.</title>
        <authorList>
            <person name="Chang Y."/>
            <person name="Wang Y."/>
            <person name="Mondo S."/>
            <person name="Ahrendt S."/>
            <person name="Andreopoulos W."/>
            <person name="Barry K."/>
            <person name="Beard J."/>
            <person name="Benny G.L."/>
            <person name="Blankenship S."/>
            <person name="Bonito G."/>
            <person name="Cuomo C."/>
            <person name="Desiro A."/>
            <person name="Gervers K.A."/>
            <person name="Hundley H."/>
            <person name="Kuo A."/>
            <person name="LaButti K."/>
            <person name="Lang B.F."/>
            <person name="Lipzen A."/>
            <person name="O'Donnell K."/>
            <person name="Pangilinan J."/>
            <person name="Reynolds N."/>
            <person name="Sandor L."/>
            <person name="Smith M.E."/>
            <person name="Tsang A."/>
            <person name="Grigoriev I.V."/>
            <person name="Stajich J.E."/>
            <person name="Spatafora J.W."/>
        </authorList>
    </citation>
    <scope>NUCLEOTIDE SEQUENCE</scope>
    <source>
        <strain evidence="5">RSA 2281</strain>
    </source>
</reference>
<keyword evidence="6" id="KW-1185">Reference proteome</keyword>
<feature type="domain" description="Yeast cell wall synthesis Kre9/Knh1-like N-terminal" evidence="4">
    <location>
        <begin position="26"/>
        <end position="116"/>
    </location>
</feature>
<reference evidence="5" key="2">
    <citation type="submission" date="2023-02" db="EMBL/GenBank/DDBJ databases">
        <authorList>
            <consortium name="DOE Joint Genome Institute"/>
            <person name="Mondo S.J."/>
            <person name="Chang Y."/>
            <person name="Wang Y."/>
            <person name="Ahrendt S."/>
            <person name="Andreopoulos W."/>
            <person name="Barry K."/>
            <person name="Beard J."/>
            <person name="Benny G.L."/>
            <person name="Blankenship S."/>
            <person name="Bonito G."/>
            <person name="Cuomo C."/>
            <person name="Desiro A."/>
            <person name="Gervers K.A."/>
            <person name="Hundley H."/>
            <person name="Kuo A."/>
            <person name="LaButti K."/>
            <person name="Lang B.F."/>
            <person name="Lipzen A."/>
            <person name="O'Donnell K."/>
            <person name="Pangilinan J."/>
            <person name="Reynolds N."/>
            <person name="Sandor L."/>
            <person name="Smith M.W."/>
            <person name="Tsang A."/>
            <person name="Grigoriev I.V."/>
            <person name="Stajich J.E."/>
            <person name="Spatafora J.W."/>
        </authorList>
    </citation>
    <scope>NUCLEOTIDE SEQUENCE</scope>
    <source>
        <strain evidence="5">RSA 2281</strain>
    </source>
</reference>
<dbReference type="Proteomes" id="UP001209540">
    <property type="component" value="Unassembled WGS sequence"/>
</dbReference>
<evidence type="ECO:0000259" key="4">
    <source>
        <dbReference type="Pfam" id="PF10342"/>
    </source>
</evidence>
<dbReference type="PANTHER" id="PTHR40633:SF1">
    <property type="entry name" value="GPI ANCHORED SERINE-THREONINE RICH PROTEIN (AFU_ORTHOLOGUE AFUA_1G03630)"/>
    <property type="match status" value="1"/>
</dbReference>
<feature type="compositionally biased region" description="Low complexity" evidence="2">
    <location>
        <begin position="155"/>
        <end position="176"/>
    </location>
</feature>
<feature type="chain" id="PRO_5042208235" description="Yeast cell wall synthesis Kre9/Knh1-like N-terminal domain-containing protein" evidence="3">
    <location>
        <begin position="21"/>
        <end position="252"/>
    </location>
</feature>
<evidence type="ECO:0000256" key="2">
    <source>
        <dbReference type="SAM" id="MobiDB-lite"/>
    </source>
</evidence>
<feature type="signal peptide" evidence="3">
    <location>
        <begin position="1"/>
        <end position="20"/>
    </location>
</feature>
<dbReference type="InterPro" id="IPR052982">
    <property type="entry name" value="SRP1/TIP1-like"/>
</dbReference>
<organism evidence="5 6">
    <name type="scientific">Phascolomyces articulosus</name>
    <dbReference type="NCBI Taxonomy" id="60185"/>
    <lineage>
        <taxon>Eukaryota</taxon>
        <taxon>Fungi</taxon>
        <taxon>Fungi incertae sedis</taxon>
        <taxon>Mucoromycota</taxon>
        <taxon>Mucoromycotina</taxon>
        <taxon>Mucoromycetes</taxon>
        <taxon>Mucorales</taxon>
        <taxon>Lichtheimiaceae</taxon>
        <taxon>Phascolomyces</taxon>
    </lineage>
</organism>
<comment type="caution">
    <text evidence="5">The sequence shown here is derived from an EMBL/GenBank/DDBJ whole genome shotgun (WGS) entry which is preliminary data.</text>
</comment>
<evidence type="ECO:0000256" key="1">
    <source>
        <dbReference type="ARBA" id="ARBA00022729"/>
    </source>
</evidence>
<keyword evidence="1 3" id="KW-0732">Signal</keyword>
<dbReference type="InterPro" id="IPR018466">
    <property type="entry name" value="Kre9/Knh1-like_N"/>
</dbReference>
<feature type="compositionally biased region" description="Low complexity" evidence="2">
    <location>
        <begin position="190"/>
        <end position="222"/>
    </location>
</feature>
<sequence length="252" mass="25499">MKSLAIASIAVLGLVSNAAATINILTPWQDVAWKSGGHADVTWNADGNDANQLCHIQLMNGSTDDGQIVAYVTNPEAPVPCSDTRYDIAPLNDFSSGDYWIRIGTDGRWVYSSKFHFDGKGTIDTKKLNAPVNVLLGEPAPVIAGHTSGATIPTGSSAPKPSAGGSANASGSSGAPTHMKSPAIPPTPSPSDSSGSGKSSGKSSGSTGSSSSTSSKNNNKSNVKTQENAASNTQPSGWMMAGVAALLAGVAL</sequence>
<dbReference type="PANTHER" id="PTHR40633">
    <property type="entry name" value="MATRIX PROTEIN, PUTATIVE (AFU_ORTHOLOGUE AFUA_8G05410)-RELATED"/>
    <property type="match status" value="1"/>
</dbReference>
<dbReference type="AlphaFoldDB" id="A0AAD5KAX0"/>
<proteinExistence type="predicted"/>